<feature type="domain" description="HTH arsR-type" evidence="4">
    <location>
        <begin position="1"/>
        <end position="88"/>
    </location>
</feature>
<dbReference type="PANTHER" id="PTHR33154:SF33">
    <property type="entry name" value="TRANSCRIPTIONAL REPRESSOR SDPR"/>
    <property type="match status" value="1"/>
</dbReference>
<dbReference type="GO" id="GO:0003700">
    <property type="term" value="F:DNA-binding transcription factor activity"/>
    <property type="evidence" value="ECO:0007669"/>
    <property type="project" value="InterPro"/>
</dbReference>
<dbReference type="HOGENOM" id="CLU_094593_2_0_6"/>
<evidence type="ECO:0000256" key="3">
    <source>
        <dbReference type="ARBA" id="ARBA00023163"/>
    </source>
</evidence>
<dbReference type="Pfam" id="PF12840">
    <property type="entry name" value="HTH_20"/>
    <property type="match status" value="1"/>
</dbReference>
<dbReference type="EMBL" id="CP007029">
    <property type="protein sequence ID" value="AHE96946.1"/>
    <property type="molecule type" value="Genomic_DNA"/>
</dbReference>
<dbReference type="STRING" id="713585.THITH_00165"/>
<dbReference type="InterPro" id="IPR036390">
    <property type="entry name" value="WH_DNA-bd_sf"/>
</dbReference>
<dbReference type="InterPro" id="IPR051081">
    <property type="entry name" value="HTH_MetalResp_TranReg"/>
</dbReference>
<dbReference type="PROSITE" id="PS50987">
    <property type="entry name" value="HTH_ARSR_2"/>
    <property type="match status" value="1"/>
</dbReference>
<reference evidence="5 6" key="1">
    <citation type="submission" date="2013-12" db="EMBL/GenBank/DDBJ databases">
        <authorList>
            <consortium name="DOE Joint Genome Institute"/>
            <person name="Muyzer G."/>
            <person name="Huntemann M."/>
            <person name="Han J."/>
            <person name="Chen A."/>
            <person name="Kyrpides N."/>
            <person name="Mavromatis K."/>
            <person name="Markowitz V."/>
            <person name="Palaniappan K."/>
            <person name="Ivanova N."/>
            <person name="Schaumberg A."/>
            <person name="Pati A."/>
            <person name="Liolios K."/>
            <person name="Nordberg H.P."/>
            <person name="Cantor M.N."/>
            <person name="Hua S.X."/>
            <person name="Woyke T."/>
        </authorList>
    </citation>
    <scope>NUCLEOTIDE SEQUENCE [LARGE SCALE GENOMIC DNA]</scope>
    <source>
        <strain evidence="5 6">ARh 1</strain>
    </source>
</reference>
<name>W0DF09_9GAMM</name>
<dbReference type="CDD" id="cd00090">
    <property type="entry name" value="HTH_ARSR"/>
    <property type="match status" value="1"/>
</dbReference>
<dbReference type="Proteomes" id="UP000005289">
    <property type="component" value="Chromosome"/>
</dbReference>
<keyword evidence="3" id="KW-0804">Transcription</keyword>
<dbReference type="PANTHER" id="PTHR33154">
    <property type="entry name" value="TRANSCRIPTIONAL REGULATOR, ARSR FAMILY"/>
    <property type="match status" value="1"/>
</dbReference>
<evidence type="ECO:0000313" key="5">
    <source>
        <dbReference type="EMBL" id="AHE96946.1"/>
    </source>
</evidence>
<keyword evidence="6" id="KW-1185">Reference proteome</keyword>
<evidence type="ECO:0000256" key="2">
    <source>
        <dbReference type="ARBA" id="ARBA00023125"/>
    </source>
</evidence>
<protein>
    <submittedName>
        <fullName evidence="5">GntR family transcriptional regulator</fullName>
    </submittedName>
</protein>
<evidence type="ECO:0000256" key="1">
    <source>
        <dbReference type="ARBA" id="ARBA00023015"/>
    </source>
</evidence>
<sequence>MFTGLITSKTRIRILMRLFLNPEGNAYLRELAEEFAVSPSQVKDELSQLSEAGLLESEKQGRQIHYRANRRHPLFPELHSMVHKALGMDRIVDSVIERLGRLELAFLLDDYAEGRDTGIIDLALVGDIDPANLADLVRKTERYIGRKIRTLVLTPEEYTRMRPVLEKRPTLPLWANRDVVDRHDGVAKHDWVSFPVGREGWS</sequence>
<dbReference type="KEGG" id="tti:THITH_00165"/>
<dbReference type="GO" id="GO:0003677">
    <property type="term" value="F:DNA binding"/>
    <property type="evidence" value="ECO:0007669"/>
    <property type="project" value="UniProtKB-KW"/>
</dbReference>
<dbReference type="AlphaFoldDB" id="W0DF09"/>
<evidence type="ECO:0000259" key="4">
    <source>
        <dbReference type="PROSITE" id="PS50987"/>
    </source>
</evidence>
<keyword evidence="1" id="KW-0805">Transcription regulation</keyword>
<dbReference type="SUPFAM" id="SSF46785">
    <property type="entry name" value="Winged helix' DNA-binding domain"/>
    <property type="match status" value="1"/>
</dbReference>
<evidence type="ECO:0000313" key="6">
    <source>
        <dbReference type="Proteomes" id="UP000005289"/>
    </source>
</evidence>
<keyword evidence="2" id="KW-0238">DNA-binding</keyword>
<dbReference type="Gene3D" id="1.10.10.10">
    <property type="entry name" value="Winged helix-like DNA-binding domain superfamily/Winged helix DNA-binding domain"/>
    <property type="match status" value="1"/>
</dbReference>
<organism evidence="5 6">
    <name type="scientific">Thioalkalivibrio paradoxus ARh 1</name>
    <dbReference type="NCBI Taxonomy" id="713585"/>
    <lineage>
        <taxon>Bacteria</taxon>
        <taxon>Pseudomonadati</taxon>
        <taxon>Pseudomonadota</taxon>
        <taxon>Gammaproteobacteria</taxon>
        <taxon>Chromatiales</taxon>
        <taxon>Ectothiorhodospiraceae</taxon>
        <taxon>Thioalkalivibrio</taxon>
    </lineage>
</organism>
<dbReference type="InterPro" id="IPR011991">
    <property type="entry name" value="ArsR-like_HTH"/>
</dbReference>
<dbReference type="SMART" id="SM00418">
    <property type="entry name" value="HTH_ARSR"/>
    <property type="match status" value="1"/>
</dbReference>
<dbReference type="InterPro" id="IPR036388">
    <property type="entry name" value="WH-like_DNA-bd_sf"/>
</dbReference>
<proteinExistence type="predicted"/>
<accession>W0DF09</accession>
<dbReference type="InterPro" id="IPR001845">
    <property type="entry name" value="HTH_ArsR_DNA-bd_dom"/>
</dbReference>
<gene>
    <name evidence="5" type="ORF">THITH_00165</name>
</gene>